<evidence type="ECO:0000313" key="3">
    <source>
        <dbReference type="Proteomes" id="UP001360953"/>
    </source>
</evidence>
<dbReference type="GeneID" id="92036004"/>
<organism evidence="2 3">
    <name type="scientific">Phyllosticta citribraziliensis</name>
    <dbReference type="NCBI Taxonomy" id="989973"/>
    <lineage>
        <taxon>Eukaryota</taxon>
        <taxon>Fungi</taxon>
        <taxon>Dikarya</taxon>
        <taxon>Ascomycota</taxon>
        <taxon>Pezizomycotina</taxon>
        <taxon>Dothideomycetes</taxon>
        <taxon>Dothideomycetes incertae sedis</taxon>
        <taxon>Botryosphaeriales</taxon>
        <taxon>Phyllostictaceae</taxon>
        <taxon>Phyllosticta</taxon>
    </lineage>
</organism>
<dbReference type="RefSeq" id="XP_066654162.1">
    <property type="nucleotide sequence ID" value="XM_066803098.1"/>
</dbReference>
<dbReference type="Proteomes" id="UP001360953">
    <property type="component" value="Unassembled WGS sequence"/>
</dbReference>
<accession>A0ABR1LKL7</accession>
<feature type="region of interest" description="Disordered" evidence="1">
    <location>
        <begin position="1"/>
        <end position="44"/>
    </location>
</feature>
<proteinExistence type="predicted"/>
<name>A0ABR1LKL7_9PEZI</name>
<evidence type="ECO:0000256" key="1">
    <source>
        <dbReference type="SAM" id="MobiDB-lite"/>
    </source>
</evidence>
<evidence type="ECO:0000313" key="2">
    <source>
        <dbReference type="EMBL" id="KAK7535746.1"/>
    </source>
</evidence>
<comment type="caution">
    <text evidence="2">The sequence shown here is derived from an EMBL/GenBank/DDBJ whole genome shotgun (WGS) entry which is preliminary data.</text>
</comment>
<keyword evidence="3" id="KW-1185">Reference proteome</keyword>
<protein>
    <submittedName>
        <fullName evidence="2">Uncharacterized protein</fullName>
    </submittedName>
</protein>
<dbReference type="EMBL" id="JBBPEH010000007">
    <property type="protein sequence ID" value="KAK7535746.1"/>
    <property type="molecule type" value="Genomic_DNA"/>
</dbReference>
<feature type="compositionally biased region" description="Basic and acidic residues" evidence="1">
    <location>
        <begin position="18"/>
        <end position="44"/>
    </location>
</feature>
<gene>
    <name evidence="2" type="ORF">J3D65DRAFT_668234</name>
</gene>
<sequence length="173" mass="19379">MDACEEPKMPQTSAAEQPKTETEDVEAELRKLRADKREQARKVGKLESTVEDKTKAATLLAEHVKQDVERDISQQKKTMESLAAAGDAIANLAKIEIEPMKAGAFVIPKPNFDEPNFMGMLTDAMKERISELESLIKQLAKTAGVTVDENKKEWEYMAELTQQAADNILRMKE</sequence>
<reference evidence="2 3" key="1">
    <citation type="submission" date="2024-04" db="EMBL/GenBank/DDBJ databases">
        <title>Phyllosticta paracitricarpa is synonymous to the EU quarantine fungus P. citricarpa based on phylogenomic analyses.</title>
        <authorList>
            <consortium name="Lawrence Berkeley National Laboratory"/>
            <person name="Van ingen-buijs V.A."/>
            <person name="Van westerhoven A.C."/>
            <person name="Haridas S."/>
            <person name="Skiadas P."/>
            <person name="Martin F."/>
            <person name="Groenewald J.Z."/>
            <person name="Crous P.W."/>
            <person name="Seidl M.F."/>
        </authorList>
    </citation>
    <scope>NUCLEOTIDE SEQUENCE [LARGE SCALE GENOMIC DNA]</scope>
    <source>
        <strain evidence="2 3">CPC 17464</strain>
    </source>
</reference>